<dbReference type="GO" id="GO:0035438">
    <property type="term" value="F:cyclic-di-GMP binding"/>
    <property type="evidence" value="ECO:0007669"/>
    <property type="project" value="InterPro"/>
</dbReference>
<dbReference type="AlphaFoldDB" id="A0A9X2AR06"/>
<gene>
    <name evidence="2" type="ORF">MST27_03505</name>
</gene>
<dbReference type="RefSeq" id="WP_243604636.1">
    <property type="nucleotide sequence ID" value="NZ_JALGRD010000002.1"/>
</dbReference>
<dbReference type="Proteomes" id="UP001139682">
    <property type="component" value="Unassembled WGS sequence"/>
</dbReference>
<organism evidence="2 3">
    <name type="scientific">Stutzerimonas marianensis</name>
    <dbReference type="NCBI Taxonomy" id="2929513"/>
    <lineage>
        <taxon>Bacteria</taxon>
        <taxon>Pseudomonadati</taxon>
        <taxon>Pseudomonadota</taxon>
        <taxon>Gammaproteobacteria</taxon>
        <taxon>Pseudomonadales</taxon>
        <taxon>Pseudomonadaceae</taxon>
        <taxon>Stutzerimonas</taxon>
    </lineage>
</organism>
<proteinExistence type="predicted"/>
<dbReference type="EMBL" id="JALGRD010000002">
    <property type="protein sequence ID" value="MCJ0972439.1"/>
    <property type="molecule type" value="Genomic_DNA"/>
</dbReference>
<evidence type="ECO:0000313" key="2">
    <source>
        <dbReference type="EMBL" id="MCJ0972439.1"/>
    </source>
</evidence>
<keyword evidence="3" id="KW-1185">Reference proteome</keyword>
<dbReference type="SUPFAM" id="SSF141371">
    <property type="entry name" value="PilZ domain-like"/>
    <property type="match status" value="1"/>
</dbReference>
<dbReference type="Gene3D" id="2.40.10.220">
    <property type="entry name" value="predicted glycosyltransferase like domains"/>
    <property type="match status" value="1"/>
</dbReference>
<evidence type="ECO:0000313" key="3">
    <source>
        <dbReference type="Proteomes" id="UP001139682"/>
    </source>
</evidence>
<dbReference type="InterPro" id="IPR009875">
    <property type="entry name" value="PilZ_domain"/>
</dbReference>
<reference evidence="2" key="1">
    <citation type="submission" date="2022-03" db="EMBL/GenBank/DDBJ databases">
        <title>Pseudomonas marianensis sp. nov., a marine bacterium isolated from deep-sea sediments of the Mariana Trench.</title>
        <authorList>
            <person name="Wei Y."/>
        </authorList>
    </citation>
    <scope>NUCLEOTIDE SEQUENCE</scope>
    <source>
        <strain evidence="2">PS1</strain>
    </source>
</reference>
<sequence>MTQRDRDYSEKRDFIRMQIETAVTLTHAGQTFEAICQDLSSTGMQVLAATQLSMGDQVRVQIPSEHAELKGLDAQTEVVRVGTHGDGRQSLGLSILSMN</sequence>
<feature type="domain" description="PilZ" evidence="1">
    <location>
        <begin position="10"/>
        <end position="98"/>
    </location>
</feature>
<dbReference type="Pfam" id="PF07238">
    <property type="entry name" value="PilZ"/>
    <property type="match status" value="1"/>
</dbReference>
<accession>A0A9X2AR06</accession>
<comment type="caution">
    <text evidence="2">The sequence shown here is derived from an EMBL/GenBank/DDBJ whole genome shotgun (WGS) entry which is preliminary data.</text>
</comment>
<name>A0A9X2AR06_9GAMM</name>
<protein>
    <submittedName>
        <fullName evidence="2">PilZ domain-containing protein</fullName>
    </submittedName>
</protein>
<evidence type="ECO:0000259" key="1">
    <source>
        <dbReference type="Pfam" id="PF07238"/>
    </source>
</evidence>